<dbReference type="PANTHER" id="PTHR19211">
    <property type="entry name" value="ATP-BINDING TRANSPORT PROTEIN-RELATED"/>
    <property type="match status" value="1"/>
</dbReference>
<dbReference type="SUPFAM" id="SSF52540">
    <property type="entry name" value="P-loop containing nucleoside triphosphate hydrolases"/>
    <property type="match status" value="2"/>
</dbReference>
<evidence type="ECO:0000313" key="8">
    <source>
        <dbReference type="Proteomes" id="UP001293718"/>
    </source>
</evidence>
<dbReference type="InterPro" id="IPR050611">
    <property type="entry name" value="ABCF"/>
</dbReference>
<name>A0ABU5IKD5_9BURK</name>
<proteinExistence type="predicted"/>
<dbReference type="Pfam" id="PF12848">
    <property type="entry name" value="ABC_tran_Xtn"/>
    <property type="match status" value="1"/>
</dbReference>
<dbReference type="EMBL" id="JAXOJX010000042">
    <property type="protein sequence ID" value="MDZ5459365.1"/>
    <property type="molecule type" value="Genomic_DNA"/>
</dbReference>
<dbReference type="InterPro" id="IPR032781">
    <property type="entry name" value="ABC_tran_Xtn"/>
</dbReference>
<dbReference type="InterPro" id="IPR027417">
    <property type="entry name" value="P-loop_NTPase"/>
</dbReference>
<feature type="coiled-coil region" evidence="5">
    <location>
        <begin position="618"/>
        <end position="645"/>
    </location>
</feature>
<dbReference type="GO" id="GO:0005524">
    <property type="term" value="F:ATP binding"/>
    <property type="evidence" value="ECO:0007669"/>
    <property type="project" value="UniProtKB-KW"/>
</dbReference>
<evidence type="ECO:0000313" key="7">
    <source>
        <dbReference type="EMBL" id="MDZ5459365.1"/>
    </source>
</evidence>
<keyword evidence="4 7" id="KW-0067">ATP-binding</keyword>
<feature type="domain" description="ABC transporter" evidence="6">
    <location>
        <begin position="315"/>
        <end position="536"/>
    </location>
</feature>
<keyword evidence="5" id="KW-0175">Coiled coil</keyword>
<dbReference type="PROSITE" id="PS00211">
    <property type="entry name" value="ABC_TRANSPORTER_1"/>
    <property type="match status" value="2"/>
</dbReference>
<dbReference type="PROSITE" id="PS50893">
    <property type="entry name" value="ABC_TRANSPORTER_2"/>
    <property type="match status" value="2"/>
</dbReference>
<protein>
    <submittedName>
        <fullName evidence="7">ATP-binding cassette domain-containing protein</fullName>
    </submittedName>
</protein>
<dbReference type="InterPro" id="IPR003593">
    <property type="entry name" value="AAA+_ATPase"/>
</dbReference>
<feature type="domain" description="ABC transporter" evidence="6">
    <location>
        <begin position="2"/>
        <end position="246"/>
    </location>
</feature>
<dbReference type="Pfam" id="PF00005">
    <property type="entry name" value="ABC_tran"/>
    <property type="match status" value="2"/>
</dbReference>
<dbReference type="InterPro" id="IPR003439">
    <property type="entry name" value="ABC_transporter-like_ATP-bd"/>
</dbReference>
<keyword evidence="1" id="KW-1003">Cell membrane</keyword>
<evidence type="ECO:0000256" key="4">
    <source>
        <dbReference type="ARBA" id="ARBA00022840"/>
    </source>
</evidence>
<keyword evidence="3" id="KW-0547">Nucleotide-binding</keyword>
<evidence type="ECO:0000256" key="2">
    <source>
        <dbReference type="ARBA" id="ARBA00022737"/>
    </source>
</evidence>
<organism evidence="7 8">
    <name type="scientific">Azohydromonas lata</name>
    <dbReference type="NCBI Taxonomy" id="45677"/>
    <lineage>
        <taxon>Bacteria</taxon>
        <taxon>Pseudomonadati</taxon>
        <taxon>Pseudomonadota</taxon>
        <taxon>Betaproteobacteria</taxon>
        <taxon>Burkholderiales</taxon>
        <taxon>Sphaerotilaceae</taxon>
        <taxon>Azohydromonas</taxon>
    </lineage>
</organism>
<feature type="coiled-coil region" evidence="5">
    <location>
        <begin position="239"/>
        <end position="269"/>
    </location>
</feature>
<keyword evidence="1" id="KW-0472">Membrane</keyword>
<dbReference type="PANTHER" id="PTHR19211:SF14">
    <property type="entry name" value="ATP-BINDING CASSETTE SUB-FAMILY F MEMBER 1"/>
    <property type="match status" value="1"/>
</dbReference>
<evidence type="ECO:0000256" key="3">
    <source>
        <dbReference type="ARBA" id="ARBA00022741"/>
    </source>
</evidence>
<sequence>MITLRNVTLRRGAKVVLEGANVVLNPGEKAGLVGRNGAGKSSLFSLMAGRLHADAGDFEMPPTWRLGEVAQAMPETEQPATDFVLDGDIPLVEARDALAAAESGNDGHAIAEAHVKLEEAGAFDARARAQALLLGLGFKLQQLDAPVNSFSGGWRMRLQLARALMCPADLLLLDEPTNHLDLDALVWLEGWLQRFKGTLLVISHDREFLDAITGVTLHLEDAKLDRYGGNYSAFEGMRAERLSQQASAYERQQDKIAQLQRFIDRFKAKATKAKQAQSRVKALDRMEKLAPVLTASDFSFQFREPVSLPNPMLSLRAMECGYPQEDGGSVTIVRNVNRTVLAGQRIGILGANGQGKSTLVKTVARELSPIAGTMTEGKGLSIGYFAQQEMDLLHGEDTPLSHMIRLAKVVSPQAREQELRDFLGQFRFGGEMAAQPIGTLSGGEKARLVLASLVWQKPNLLLLDEPTNHLDLTTREALSMALNEFEGTVMLVSHDRALLREVCDEFWLVSRGGVEPFDGDLDDYQRWLLDQAKEAARALKDAASAEAAAIAAASPDGAPVNRKEERKAAAAQRQKLNEMAKPLKNELKKVETRLSTATTERDNALAALGAADLSPQQRADAGRQLKALEDEIEELEMRWLELGEQLEQLAG</sequence>
<evidence type="ECO:0000256" key="5">
    <source>
        <dbReference type="SAM" id="Coils"/>
    </source>
</evidence>
<keyword evidence="2" id="KW-0677">Repeat</keyword>
<reference evidence="7 8" key="1">
    <citation type="submission" date="2023-11" db="EMBL/GenBank/DDBJ databases">
        <title>Draft genome of Azohydromonas lata strain H1 (DSM1123), a polyhydroxyalkanoate producer.</title>
        <authorList>
            <person name="Traversa D."/>
            <person name="D'Addabbo P."/>
            <person name="Pazzani C."/>
            <person name="Manzari C."/>
            <person name="Chiara M."/>
            <person name="Scrascia M."/>
        </authorList>
    </citation>
    <scope>NUCLEOTIDE SEQUENCE [LARGE SCALE GENOMIC DNA]</scope>
    <source>
        <strain evidence="7 8">H1</strain>
    </source>
</reference>
<keyword evidence="8" id="KW-1185">Reference proteome</keyword>
<gene>
    <name evidence="7" type="ORF">SM757_22560</name>
</gene>
<comment type="caution">
    <text evidence="7">The sequence shown here is derived from an EMBL/GenBank/DDBJ whole genome shotgun (WGS) entry which is preliminary data.</text>
</comment>
<dbReference type="Proteomes" id="UP001293718">
    <property type="component" value="Unassembled WGS sequence"/>
</dbReference>
<evidence type="ECO:0000256" key="1">
    <source>
        <dbReference type="ARBA" id="ARBA00022475"/>
    </source>
</evidence>
<accession>A0ABU5IKD5</accession>
<dbReference type="Gene3D" id="3.40.50.300">
    <property type="entry name" value="P-loop containing nucleotide triphosphate hydrolases"/>
    <property type="match status" value="2"/>
</dbReference>
<dbReference type="RefSeq" id="WP_066334183.1">
    <property type="nucleotide sequence ID" value="NZ_JAXOJX010000042.1"/>
</dbReference>
<evidence type="ECO:0000259" key="6">
    <source>
        <dbReference type="PROSITE" id="PS50893"/>
    </source>
</evidence>
<dbReference type="CDD" id="cd03221">
    <property type="entry name" value="ABCF_EF-3"/>
    <property type="match status" value="2"/>
</dbReference>
<dbReference type="InterPro" id="IPR017871">
    <property type="entry name" value="ABC_transporter-like_CS"/>
</dbReference>
<dbReference type="SMART" id="SM00382">
    <property type="entry name" value="AAA"/>
    <property type="match status" value="2"/>
</dbReference>